<evidence type="ECO:0000256" key="6">
    <source>
        <dbReference type="ARBA" id="ARBA00023065"/>
    </source>
</evidence>
<feature type="domain" description="Potassium channel" evidence="11">
    <location>
        <begin position="125"/>
        <end position="187"/>
    </location>
</feature>
<evidence type="ECO:0000313" key="12">
    <source>
        <dbReference type="EMBL" id="KAF5922775.1"/>
    </source>
</evidence>
<keyword evidence="3 9" id="KW-0812">Transmembrane</keyword>
<dbReference type="GO" id="GO:0022841">
    <property type="term" value="F:potassium ion leak channel activity"/>
    <property type="evidence" value="ECO:0007669"/>
    <property type="project" value="TreeGrafter"/>
</dbReference>
<reference evidence="12 13" key="1">
    <citation type="journal article" date="2020" name="Mol. Biol. Evol.">
        <title>Interspecific Gene Flow and the Evolution of Specialization in Black and White Rhinoceros.</title>
        <authorList>
            <person name="Moodley Y."/>
            <person name="Westbury M.V."/>
            <person name="Russo I.M."/>
            <person name="Gopalakrishnan S."/>
            <person name="Rakotoarivelo A."/>
            <person name="Olsen R.A."/>
            <person name="Prost S."/>
            <person name="Tunstall T."/>
            <person name="Ryder O.A."/>
            <person name="Dalen L."/>
            <person name="Bruford M.W."/>
        </authorList>
    </citation>
    <scope>NUCLEOTIDE SEQUENCE [LARGE SCALE GENOMIC DNA]</scope>
    <source>
        <strain evidence="12">SBR-YM</strain>
        <tissue evidence="12">Skin</tissue>
    </source>
</reference>
<accession>A0A7J7F3Z9</accession>
<comment type="subcellular location">
    <subcellularLocation>
        <location evidence="1">Membrane</location>
        <topology evidence="1">Multi-pass membrane protein</topology>
    </subcellularLocation>
</comment>
<organism evidence="12 13">
    <name type="scientific">Diceros bicornis minor</name>
    <name type="common">South-central black rhinoceros</name>
    <dbReference type="NCBI Taxonomy" id="77932"/>
    <lineage>
        <taxon>Eukaryota</taxon>
        <taxon>Metazoa</taxon>
        <taxon>Chordata</taxon>
        <taxon>Craniata</taxon>
        <taxon>Vertebrata</taxon>
        <taxon>Euteleostomi</taxon>
        <taxon>Mammalia</taxon>
        <taxon>Eutheria</taxon>
        <taxon>Laurasiatheria</taxon>
        <taxon>Perissodactyla</taxon>
        <taxon>Rhinocerotidae</taxon>
        <taxon>Diceros</taxon>
    </lineage>
</organism>
<feature type="transmembrane region" description="Helical" evidence="10">
    <location>
        <begin position="243"/>
        <end position="265"/>
    </location>
</feature>
<dbReference type="GO" id="GO:0005886">
    <property type="term" value="C:plasma membrane"/>
    <property type="evidence" value="ECO:0007669"/>
    <property type="project" value="TreeGrafter"/>
</dbReference>
<keyword evidence="7 10" id="KW-0472">Membrane</keyword>
<sequence>MKNKDKDKFSFKGITAKNFSENQDNHLAALSGLISESGLIKFSDRDVASQVARCILLVAFVGYYLMGAKIFQVLEIDKQEELKNSFLEARAALMKNYAHITPEELEIFLQTLTFSVKNGIIPLKNETLYLSWNFKNSFSFVASTLTTIGYGSIAPRTPMGQIFCVFYAFLGIPLTIIFLEFVSKAISRPLSGLGKYLQNVGMKERQIKIYVLLFFLVTGLLIFILLPPLIFMHTEGWTYKEGLYFAFISLSTIGFGDYVIGIYPSRKRSQIYPAIIILWYTFGLTWITLLFDLFSKILEKTKRKLTCNKLCQTERMSSMKSSYFWSSSCEQSERVSQTSFVK</sequence>
<dbReference type="InterPro" id="IPR013099">
    <property type="entry name" value="K_chnl_dom"/>
</dbReference>
<dbReference type="PRINTS" id="PR01333">
    <property type="entry name" value="2POREKCHANEL"/>
</dbReference>
<evidence type="ECO:0000256" key="10">
    <source>
        <dbReference type="SAM" id="Phobius"/>
    </source>
</evidence>
<evidence type="ECO:0000256" key="2">
    <source>
        <dbReference type="ARBA" id="ARBA00022448"/>
    </source>
</evidence>
<gene>
    <name evidence="12" type="ORF">HPG69_013120</name>
</gene>
<dbReference type="InterPro" id="IPR003280">
    <property type="entry name" value="2pore_dom_K_chnl"/>
</dbReference>
<comment type="caution">
    <text evidence="12">The sequence shown here is derived from an EMBL/GenBank/DDBJ whole genome shotgun (WGS) entry which is preliminary data.</text>
</comment>
<keyword evidence="4" id="KW-0630">Potassium</keyword>
<proteinExistence type="inferred from homology"/>
<comment type="similarity">
    <text evidence="9">Belongs to the two pore domain potassium channel (TC 1.A.1.8) family.</text>
</comment>
<keyword evidence="8 9" id="KW-0407">Ion channel</keyword>
<keyword evidence="13" id="KW-1185">Reference proteome</keyword>
<evidence type="ECO:0000256" key="3">
    <source>
        <dbReference type="ARBA" id="ARBA00022692"/>
    </source>
</evidence>
<dbReference type="Gene3D" id="1.10.287.70">
    <property type="match status" value="1"/>
</dbReference>
<dbReference type="GO" id="GO:0030322">
    <property type="term" value="P:stabilization of membrane potential"/>
    <property type="evidence" value="ECO:0007669"/>
    <property type="project" value="TreeGrafter"/>
</dbReference>
<keyword evidence="2 9" id="KW-0813">Transport</keyword>
<keyword evidence="6 9" id="KW-0406">Ion transport</keyword>
<dbReference type="GO" id="GO:0015271">
    <property type="term" value="F:outward rectifier potassium channel activity"/>
    <property type="evidence" value="ECO:0007669"/>
    <property type="project" value="TreeGrafter"/>
</dbReference>
<feature type="transmembrane region" description="Helical" evidence="10">
    <location>
        <begin position="51"/>
        <end position="71"/>
    </location>
</feature>
<feature type="domain" description="Potassium channel" evidence="11">
    <location>
        <begin position="211"/>
        <end position="299"/>
    </location>
</feature>
<dbReference type="EMBL" id="JACDTQ010001386">
    <property type="protein sequence ID" value="KAF5922775.1"/>
    <property type="molecule type" value="Genomic_DNA"/>
</dbReference>
<evidence type="ECO:0000256" key="1">
    <source>
        <dbReference type="ARBA" id="ARBA00004141"/>
    </source>
</evidence>
<dbReference type="PANTHER" id="PTHR11003:SF315">
    <property type="entry name" value="POTASSIUM CHANNEL DOMAIN-CONTAINING PROTEIN"/>
    <property type="match status" value="1"/>
</dbReference>
<feature type="transmembrane region" description="Helical" evidence="10">
    <location>
        <begin position="165"/>
        <end position="187"/>
    </location>
</feature>
<evidence type="ECO:0000256" key="7">
    <source>
        <dbReference type="ARBA" id="ARBA00023136"/>
    </source>
</evidence>
<dbReference type="Pfam" id="PF07885">
    <property type="entry name" value="Ion_trans_2"/>
    <property type="match status" value="2"/>
</dbReference>
<protein>
    <recommendedName>
        <fullName evidence="11">Potassium channel domain-containing protein</fullName>
    </recommendedName>
</protein>
<name>A0A7J7F3Z9_DICBM</name>
<evidence type="ECO:0000256" key="8">
    <source>
        <dbReference type="ARBA" id="ARBA00023303"/>
    </source>
</evidence>
<evidence type="ECO:0000256" key="5">
    <source>
        <dbReference type="ARBA" id="ARBA00022989"/>
    </source>
</evidence>
<feature type="transmembrane region" description="Helical" evidence="10">
    <location>
        <begin position="271"/>
        <end position="294"/>
    </location>
</feature>
<feature type="transmembrane region" description="Helical" evidence="10">
    <location>
        <begin position="207"/>
        <end position="231"/>
    </location>
</feature>
<evidence type="ECO:0000259" key="11">
    <source>
        <dbReference type="Pfam" id="PF07885"/>
    </source>
</evidence>
<dbReference type="Proteomes" id="UP000551758">
    <property type="component" value="Unassembled WGS sequence"/>
</dbReference>
<evidence type="ECO:0000256" key="9">
    <source>
        <dbReference type="RuleBase" id="RU003857"/>
    </source>
</evidence>
<dbReference type="SUPFAM" id="SSF81324">
    <property type="entry name" value="Voltage-gated potassium channels"/>
    <property type="match status" value="2"/>
</dbReference>
<keyword evidence="5 10" id="KW-1133">Transmembrane helix</keyword>
<evidence type="ECO:0000256" key="4">
    <source>
        <dbReference type="ARBA" id="ARBA00022958"/>
    </source>
</evidence>
<dbReference type="PANTHER" id="PTHR11003">
    <property type="entry name" value="POTASSIUM CHANNEL, SUBFAMILY K"/>
    <property type="match status" value="1"/>
</dbReference>
<evidence type="ECO:0000313" key="13">
    <source>
        <dbReference type="Proteomes" id="UP000551758"/>
    </source>
</evidence>
<dbReference type="AlphaFoldDB" id="A0A7J7F3Z9"/>